<reference evidence="1 2" key="1">
    <citation type="submission" date="2018-03" db="EMBL/GenBank/DDBJ databases">
        <title>Genomic Encyclopedia of Archaeal and Bacterial Type Strains, Phase II (KMG-II): from individual species to whole genera.</title>
        <authorList>
            <person name="Goeker M."/>
        </authorList>
    </citation>
    <scope>NUCLEOTIDE SEQUENCE [LARGE SCALE GENOMIC DNA]</scope>
    <source>
        <strain evidence="1 2">DSM 44946</strain>
    </source>
</reference>
<organism evidence="1 2">
    <name type="scientific">Planifilum fimeticola</name>
    <dbReference type="NCBI Taxonomy" id="201975"/>
    <lineage>
        <taxon>Bacteria</taxon>
        <taxon>Bacillati</taxon>
        <taxon>Bacillota</taxon>
        <taxon>Bacilli</taxon>
        <taxon>Bacillales</taxon>
        <taxon>Thermoactinomycetaceae</taxon>
        <taxon>Planifilum</taxon>
    </lineage>
</organism>
<keyword evidence="2" id="KW-1185">Reference proteome</keyword>
<dbReference type="AlphaFoldDB" id="A0A2T0LIT2"/>
<protein>
    <submittedName>
        <fullName evidence="1">Uncharacterized protein</fullName>
    </submittedName>
</protein>
<evidence type="ECO:0000313" key="2">
    <source>
        <dbReference type="Proteomes" id="UP000237797"/>
    </source>
</evidence>
<dbReference type="Proteomes" id="UP000237797">
    <property type="component" value="Unassembled WGS sequence"/>
</dbReference>
<dbReference type="EMBL" id="PVNE01000002">
    <property type="protein sequence ID" value="PRX42353.1"/>
    <property type="molecule type" value="Genomic_DNA"/>
</dbReference>
<proteinExistence type="predicted"/>
<comment type="caution">
    <text evidence="1">The sequence shown here is derived from an EMBL/GenBank/DDBJ whole genome shotgun (WGS) entry which is preliminary data.</text>
</comment>
<name>A0A2T0LIT2_9BACL</name>
<gene>
    <name evidence="1" type="ORF">CLV97_102142</name>
</gene>
<sequence length="284" mass="32619">MAKTSVLNARRTAKIPVCPPGMRQAVILITRYQESLAKGGEVTSFMSVKHQPASAKLSSIVLKTAWPVLPAQVLALSELEQDEVYPHLDKREIGTYLNRSLSIGREAARDFNYEGDLEALLNRMIRSGVRIRFQDGSVPREIGWVRAQYRTRPPTITVYRSSVEQLSRFFRTSGHPVRKEDLIALHLIHEWFHHLEVSRLGRTDLRLPKVPTTRLGPFSLKHPLKKTREIAAHAFTQEMMGLSFYPLLLDHLLLHLDQGWSKQRIREQFEKLRARYRSQLPDGG</sequence>
<accession>A0A2T0LIT2</accession>
<evidence type="ECO:0000313" key="1">
    <source>
        <dbReference type="EMBL" id="PRX42353.1"/>
    </source>
</evidence>